<dbReference type="CDD" id="cd01300">
    <property type="entry name" value="YtcJ_like"/>
    <property type="match status" value="1"/>
</dbReference>
<dbReference type="Pfam" id="PF22039">
    <property type="entry name" value="HUTI_composite_bact"/>
    <property type="match status" value="1"/>
</dbReference>
<organism evidence="6">
    <name type="scientific">Herbiconiux sp. A18JL235</name>
    <dbReference type="NCBI Taxonomy" id="3152363"/>
    <lineage>
        <taxon>Bacteria</taxon>
        <taxon>Bacillati</taxon>
        <taxon>Actinomycetota</taxon>
        <taxon>Actinomycetes</taxon>
        <taxon>Micrococcales</taxon>
        <taxon>Microbacteriaceae</taxon>
        <taxon>Herbiconiux</taxon>
    </lineage>
</organism>
<feature type="domain" description="Amidohydrolase 3" evidence="4">
    <location>
        <begin position="67"/>
        <end position="570"/>
    </location>
</feature>
<dbReference type="AlphaFoldDB" id="A0AB39BIN6"/>
<keyword evidence="2 6" id="KW-0378">Hydrolase</keyword>
<evidence type="ECO:0000259" key="4">
    <source>
        <dbReference type="Pfam" id="PF07969"/>
    </source>
</evidence>
<keyword evidence="3" id="KW-0862">Zinc</keyword>
<dbReference type="GO" id="GO:0016810">
    <property type="term" value="F:hydrolase activity, acting on carbon-nitrogen (but not peptide) bonds"/>
    <property type="evidence" value="ECO:0007669"/>
    <property type="project" value="InterPro"/>
</dbReference>
<name>A0AB39BIN6_9MICO</name>
<keyword evidence="1" id="KW-0479">Metal-binding</keyword>
<feature type="domain" description="Aminodeoxyfutalosine deaminase/Imidazolonepropionase-like composite" evidence="5">
    <location>
        <begin position="27"/>
        <end position="48"/>
    </location>
</feature>
<evidence type="ECO:0000313" key="6">
    <source>
        <dbReference type="EMBL" id="XDI06084.1"/>
    </source>
</evidence>
<dbReference type="EC" id="3.5.-.-" evidence="6"/>
<reference evidence="6" key="1">
    <citation type="submission" date="2024-05" db="EMBL/GenBank/DDBJ databases">
        <title>Herbiconiux sp. A18JL235.</title>
        <authorList>
            <person name="Zhang G."/>
        </authorList>
    </citation>
    <scope>NUCLEOTIDE SEQUENCE</scope>
    <source>
        <strain evidence="6">A18JL235</strain>
    </source>
</reference>
<dbReference type="Pfam" id="PF07969">
    <property type="entry name" value="Amidohydro_3"/>
    <property type="match status" value="1"/>
</dbReference>
<dbReference type="InterPro" id="IPR011059">
    <property type="entry name" value="Metal-dep_hydrolase_composite"/>
</dbReference>
<dbReference type="Gene3D" id="3.10.310.70">
    <property type="match status" value="1"/>
</dbReference>
<dbReference type="PANTHER" id="PTHR22642">
    <property type="entry name" value="IMIDAZOLONEPROPIONASE"/>
    <property type="match status" value="1"/>
</dbReference>
<dbReference type="RefSeq" id="WP_368498473.1">
    <property type="nucleotide sequence ID" value="NZ_CP162511.1"/>
</dbReference>
<dbReference type="InterPro" id="IPR032466">
    <property type="entry name" value="Metal_Hydrolase"/>
</dbReference>
<dbReference type="InterPro" id="IPR013108">
    <property type="entry name" value="Amidohydro_3"/>
</dbReference>
<accession>A0AB39BIN6</accession>
<evidence type="ECO:0000256" key="1">
    <source>
        <dbReference type="ARBA" id="ARBA00022723"/>
    </source>
</evidence>
<dbReference type="InterPro" id="IPR033932">
    <property type="entry name" value="YtcJ-like"/>
</dbReference>
<proteinExistence type="predicted"/>
<dbReference type="InterPro" id="IPR054418">
    <property type="entry name" value="MQNX/HUTI_composite_N"/>
</dbReference>
<gene>
    <name evidence="6" type="ORF">ABFY20_03000</name>
</gene>
<dbReference type="GO" id="GO:0046872">
    <property type="term" value="F:metal ion binding"/>
    <property type="evidence" value="ECO:0007669"/>
    <property type="project" value="UniProtKB-KW"/>
</dbReference>
<dbReference type="SUPFAM" id="SSF51556">
    <property type="entry name" value="Metallo-dependent hydrolases"/>
    <property type="match status" value="1"/>
</dbReference>
<dbReference type="SUPFAM" id="SSF51338">
    <property type="entry name" value="Composite domain of metallo-dependent hydrolases"/>
    <property type="match status" value="1"/>
</dbReference>
<evidence type="ECO:0000256" key="2">
    <source>
        <dbReference type="ARBA" id="ARBA00022801"/>
    </source>
</evidence>
<dbReference type="Gene3D" id="2.30.40.10">
    <property type="entry name" value="Urease, subunit C, domain 1"/>
    <property type="match status" value="1"/>
</dbReference>
<evidence type="ECO:0000256" key="3">
    <source>
        <dbReference type="ARBA" id="ARBA00022833"/>
    </source>
</evidence>
<dbReference type="Gene3D" id="3.20.20.140">
    <property type="entry name" value="Metal-dependent hydrolases"/>
    <property type="match status" value="1"/>
</dbReference>
<sequence length="570" mass="59981">MDHADARQTVFAGGSYFTAGMTRSVDGAVLVREGRILAVGSSAEVEAAALAATADGPAPSRGETRRVDLAGGLVVPGFQDSHVHPAPAGLEMLQCDLSAAESADEALAIVRRYAAETPGEWLFGGGWSMDHFAGGTPDRRLLDEVTAGRPAYFMSRDHHSAWVNTAALERAGITAATPDPADGKFERDPDGTPSGTVHEGALTLFETVKPLPDADLAYRGLLAAQDHLLSLGITGWQDALVGEGLGFGDALPLYLRGVDEGRLRARVTGALWWNRDAGLEQLDSLMERRRRAAALGRPELFAADTVKMMLDGIVENHTASIHGRYAVPGLAPEVASGLDFVSPPHLAEYVAALDAEAFSVHFHALGDRAVSQALDALAGLARSARAAGADAPSLRPPRRHQLAHLQMVADADIARFASVGAIANLQAFWARTDDQLRDLCLPILPAGARERSYPFGRIARAGAALAFGSDWPVSSAYPLDAVQVAVTRTGFGAEPEPLGGDRDKLDLATALAGYTAGSAHANGRGDTTGRLAPGHLADLAVLDRDPFDSGPERIAEARVVSTWIGGVRVH</sequence>
<protein>
    <submittedName>
        <fullName evidence="6">Amidohydrolase</fullName>
        <ecNumber evidence="6">3.5.-.-</ecNumber>
    </submittedName>
</protein>
<dbReference type="EMBL" id="CP162511">
    <property type="protein sequence ID" value="XDI06084.1"/>
    <property type="molecule type" value="Genomic_DNA"/>
</dbReference>
<evidence type="ECO:0000259" key="5">
    <source>
        <dbReference type="Pfam" id="PF22039"/>
    </source>
</evidence>
<dbReference type="PANTHER" id="PTHR22642:SF2">
    <property type="entry name" value="PROTEIN LONG AFTER FAR-RED 3"/>
    <property type="match status" value="1"/>
</dbReference>